<name>A0ABT6V7M0_9FLAO</name>
<sequence length="138" mass="15998">MKKYLLLFLLMLGTITFAQNTKTENVQSLKITQKKCLKKKGFNLVLKELVSDSRCPEGVTCIWAGEASVVVSVYKDSKLVEDHTMVFSMKNEEKNKQWFSKYLPEKQKNIKNFSVFPYPKEGVQVNPKNYYVKIGYVK</sequence>
<feature type="chain" id="PRO_5046981026" evidence="1">
    <location>
        <begin position="19"/>
        <end position="138"/>
    </location>
</feature>
<gene>
    <name evidence="2" type="ORF">QLS65_04865</name>
</gene>
<dbReference type="Proteomes" id="UP001243403">
    <property type="component" value="Unassembled WGS sequence"/>
</dbReference>
<evidence type="ECO:0000256" key="1">
    <source>
        <dbReference type="SAM" id="SignalP"/>
    </source>
</evidence>
<feature type="signal peptide" evidence="1">
    <location>
        <begin position="1"/>
        <end position="18"/>
    </location>
</feature>
<keyword evidence="3" id="KW-1185">Reference proteome</keyword>
<organism evidence="2 3">
    <name type="scientific">Flavobacterium algoritolerans</name>
    <dbReference type="NCBI Taxonomy" id="3041254"/>
    <lineage>
        <taxon>Bacteria</taxon>
        <taxon>Pseudomonadati</taxon>
        <taxon>Bacteroidota</taxon>
        <taxon>Flavobacteriia</taxon>
        <taxon>Flavobacteriales</taxon>
        <taxon>Flavobacteriaceae</taxon>
        <taxon>Flavobacterium</taxon>
    </lineage>
</organism>
<reference evidence="2 3" key="1">
    <citation type="submission" date="2023-04" db="EMBL/GenBank/DDBJ databases">
        <title>Two novel species of Flavobacterium.</title>
        <authorList>
            <person name="Liu Q."/>
            <person name="Xin Y.-H."/>
        </authorList>
    </citation>
    <scope>NUCLEOTIDE SEQUENCE [LARGE SCALE GENOMIC DNA]</scope>
    <source>
        <strain evidence="2 3">LB1P51</strain>
    </source>
</reference>
<dbReference type="EMBL" id="JASCRZ010000001">
    <property type="protein sequence ID" value="MDI5894212.1"/>
    <property type="molecule type" value="Genomic_DNA"/>
</dbReference>
<accession>A0ABT6V7M0</accession>
<comment type="caution">
    <text evidence="2">The sequence shown here is derived from an EMBL/GenBank/DDBJ whole genome shotgun (WGS) entry which is preliminary data.</text>
</comment>
<evidence type="ECO:0000313" key="2">
    <source>
        <dbReference type="EMBL" id="MDI5894212.1"/>
    </source>
</evidence>
<keyword evidence="1" id="KW-0732">Signal</keyword>
<protein>
    <submittedName>
        <fullName evidence="2">Uncharacterized protein</fullName>
    </submittedName>
</protein>
<proteinExistence type="predicted"/>
<dbReference type="RefSeq" id="WP_282713272.1">
    <property type="nucleotide sequence ID" value="NZ_JASCRZ010000001.1"/>
</dbReference>
<evidence type="ECO:0000313" key="3">
    <source>
        <dbReference type="Proteomes" id="UP001243403"/>
    </source>
</evidence>